<dbReference type="PRINTS" id="PR00081">
    <property type="entry name" value="GDHRDH"/>
</dbReference>
<dbReference type="SUPFAM" id="SSF51735">
    <property type="entry name" value="NAD(P)-binding Rossmann-fold domains"/>
    <property type="match status" value="1"/>
</dbReference>
<name>A0A1G8IIC9_9BACI</name>
<evidence type="ECO:0000256" key="1">
    <source>
        <dbReference type="ARBA" id="ARBA00006484"/>
    </source>
</evidence>
<keyword evidence="2" id="KW-0560">Oxidoreductase</keyword>
<keyword evidence="6" id="KW-1185">Reference proteome</keyword>
<dbReference type="CDD" id="cd05233">
    <property type="entry name" value="SDR_c"/>
    <property type="match status" value="1"/>
</dbReference>
<dbReference type="InterPro" id="IPR057326">
    <property type="entry name" value="KR_dom"/>
</dbReference>
<evidence type="ECO:0000259" key="4">
    <source>
        <dbReference type="SMART" id="SM00822"/>
    </source>
</evidence>
<reference evidence="5 6" key="1">
    <citation type="submission" date="2016-10" db="EMBL/GenBank/DDBJ databases">
        <authorList>
            <person name="de Groot N.N."/>
        </authorList>
    </citation>
    <scope>NUCLEOTIDE SEQUENCE [LARGE SCALE GENOMIC DNA]</scope>
    <source>
        <strain evidence="6">P4B,CCM 7963,CECT 7998,DSM 25260,IBRC-M 10614,KCTC 13821</strain>
    </source>
</reference>
<dbReference type="OrthoDB" id="9803333at2"/>
<dbReference type="AlphaFoldDB" id="A0A1G8IIC9"/>
<dbReference type="PANTHER" id="PTHR42879:SF2">
    <property type="entry name" value="3-OXOACYL-[ACYL-CARRIER-PROTEIN] REDUCTASE FABG"/>
    <property type="match status" value="1"/>
</dbReference>
<dbReference type="RefSeq" id="WP_091584560.1">
    <property type="nucleotide sequence ID" value="NZ_FNDU01000005.1"/>
</dbReference>
<evidence type="ECO:0000313" key="5">
    <source>
        <dbReference type="EMBL" id="SDI18290.1"/>
    </source>
</evidence>
<sequence length="266" mass="28399">MPVFANDALKGKHALITGATGGIGYETAVVLASMGASVTITGRREEKLKQLKNDVEKNVPDARMFPFAADIGNENDRKKLVETACDANGFISLLVNSAGVIGGGTVENLTQQEMENIMHINYTSAVLLSQLVYEKMREKKEGAIVNVSSLSGLRGTRGNTAYAASKFALIGFTHSMAVEAITHGVRVNAVCPGYVETEMGQAAIKNKAIRENRSFEDQLEISKNSIPSGRLTDPKEVAHTIAYLLTDAASNIVGESVKISGGNVLR</sequence>
<dbReference type="Proteomes" id="UP000199017">
    <property type="component" value="Unassembled WGS sequence"/>
</dbReference>
<accession>A0A1G8IIC9</accession>
<dbReference type="EMBL" id="FNDU01000005">
    <property type="protein sequence ID" value="SDI18290.1"/>
    <property type="molecule type" value="Genomic_DNA"/>
</dbReference>
<comment type="similarity">
    <text evidence="1 3">Belongs to the short-chain dehydrogenases/reductases (SDR) family.</text>
</comment>
<organism evidence="5 6">
    <name type="scientific">Alteribacillus bidgolensis</name>
    <dbReference type="NCBI Taxonomy" id="930129"/>
    <lineage>
        <taxon>Bacteria</taxon>
        <taxon>Bacillati</taxon>
        <taxon>Bacillota</taxon>
        <taxon>Bacilli</taxon>
        <taxon>Bacillales</taxon>
        <taxon>Bacillaceae</taxon>
        <taxon>Alteribacillus</taxon>
    </lineage>
</organism>
<dbReference type="GO" id="GO:0008206">
    <property type="term" value="P:bile acid metabolic process"/>
    <property type="evidence" value="ECO:0007669"/>
    <property type="project" value="UniProtKB-ARBA"/>
</dbReference>
<evidence type="ECO:0000256" key="3">
    <source>
        <dbReference type="RuleBase" id="RU000363"/>
    </source>
</evidence>
<dbReference type="InterPro" id="IPR050259">
    <property type="entry name" value="SDR"/>
</dbReference>
<dbReference type="GO" id="GO:0016491">
    <property type="term" value="F:oxidoreductase activity"/>
    <property type="evidence" value="ECO:0007669"/>
    <property type="project" value="UniProtKB-KW"/>
</dbReference>
<dbReference type="PRINTS" id="PR00080">
    <property type="entry name" value="SDRFAMILY"/>
</dbReference>
<dbReference type="SMART" id="SM00822">
    <property type="entry name" value="PKS_KR"/>
    <property type="match status" value="1"/>
</dbReference>
<dbReference type="Pfam" id="PF00106">
    <property type="entry name" value="adh_short"/>
    <property type="match status" value="1"/>
</dbReference>
<dbReference type="STRING" id="930129.SAMN05216352_105196"/>
<dbReference type="PANTHER" id="PTHR42879">
    <property type="entry name" value="3-OXOACYL-(ACYL-CARRIER-PROTEIN) REDUCTASE"/>
    <property type="match status" value="1"/>
</dbReference>
<dbReference type="InterPro" id="IPR020904">
    <property type="entry name" value="Sc_DH/Rdtase_CS"/>
</dbReference>
<dbReference type="PROSITE" id="PS00061">
    <property type="entry name" value="ADH_SHORT"/>
    <property type="match status" value="1"/>
</dbReference>
<gene>
    <name evidence="5" type="ORF">SAMN05216352_105196</name>
</gene>
<dbReference type="InterPro" id="IPR036291">
    <property type="entry name" value="NAD(P)-bd_dom_sf"/>
</dbReference>
<dbReference type="FunFam" id="3.40.50.720:FF:000084">
    <property type="entry name" value="Short-chain dehydrogenase reductase"/>
    <property type="match status" value="1"/>
</dbReference>
<feature type="domain" description="Ketoreductase" evidence="4">
    <location>
        <begin position="12"/>
        <end position="184"/>
    </location>
</feature>
<proteinExistence type="inferred from homology"/>
<evidence type="ECO:0000313" key="6">
    <source>
        <dbReference type="Proteomes" id="UP000199017"/>
    </source>
</evidence>
<dbReference type="InterPro" id="IPR002347">
    <property type="entry name" value="SDR_fam"/>
</dbReference>
<evidence type="ECO:0000256" key="2">
    <source>
        <dbReference type="ARBA" id="ARBA00023002"/>
    </source>
</evidence>
<dbReference type="Gene3D" id="3.40.50.720">
    <property type="entry name" value="NAD(P)-binding Rossmann-like Domain"/>
    <property type="match status" value="1"/>
</dbReference>
<protein>
    <submittedName>
        <fullName evidence="5">3-oxoacyl-[acyl-carrier protein] reductase</fullName>
    </submittedName>
</protein>